<reference evidence="2 3" key="1">
    <citation type="journal article" date="2016" name="Nat. Commun.">
        <title>Thousands of microbial genomes shed light on interconnected biogeochemical processes in an aquifer system.</title>
        <authorList>
            <person name="Anantharaman K."/>
            <person name="Brown C.T."/>
            <person name="Hug L.A."/>
            <person name="Sharon I."/>
            <person name="Castelle C.J."/>
            <person name="Probst A.J."/>
            <person name="Thomas B.C."/>
            <person name="Singh A."/>
            <person name="Wilkins M.J."/>
            <person name="Karaoz U."/>
            <person name="Brodie E.L."/>
            <person name="Williams K.H."/>
            <person name="Hubbard S.S."/>
            <person name="Banfield J.F."/>
        </authorList>
    </citation>
    <scope>NUCLEOTIDE SEQUENCE [LARGE SCALE GENOMIC DNA]</scope>
</reference>
<comment type="caution">
    <text evidence="2">The sequence shown here is derived from an EMBL/GenBank/DDBJ whole genome shotgun (WGS) entry which is preliminary data.</text>
</comment>
<keyword evidence="1" id="KW-0472">Membrane</keyword>
<sequence>MDENGIQCNLRLAKQLCVLWIAALTVLLAVGFVMIEYFFEGMPSGGQAVCLMAFGVVFFIMFQKLHRARLYLKQCLDEL</sequence>
<evidence type="ECO:0000256" key="1">
    <source>
        <dbReference type="SAM" id="Phobius"/>
    </source>
</evidence>
<gene>
    <name evidence="2" type="ORF">A2845_01970</name>
</gene>
<dbReference type="Proteomes" id="UP000177122">
    <property type="component" value="Unassembled WGS sequence"/>
</dbReference>
<accession>A0A1G2CUH9</accession>
<keyword evidence="1" id="KW-0812">Transmembrane</keyword>
<keyword evidence="1" id="KW-1133">Transmembrane helix</keyword>
<protein>
    <submittedName>
        <fullName evidence="2">Uncharacterized protein</fullName>
    </submittedName>
</protein>
<organism evidence="2 3">
    <name type="scientific">Candidatus Lloydbacteria bacterium RIFCSPHIGHO2_01_FULL_49_22</name>
    <dbReference type="NCBI Taxonomy" id="1798658"/>
    <lineage>
        <taxon>Bacteria</taxon>
        <taxon>Candidatus Lloydiibacteriota</taxon>
    </lineage>
</organism>
<dbReference type="EMBL" id="MHLI01000016">
    <property type="protein sequence ID" value="OGZ05023.1"/>
    <property type="molecule type" value="Genomic_DNA"/>
</dbReference>
<feature type="transmembrane region" description="Helical" evidence="1">
    <location>
        <begin position="45"/>
        <end position="62"/>
    </location>
</feature>
<feature type="transmembrane region" description="Helical" evidence="1">
    <location>
        <begin position="16"/>
        <end position="39"/>
    </location>
</feature>
<proteinExistence type="predicted"/>
<evidence type="ECO:0000313" key="3">
    <source>
        <dbReference type="Proteomes" id="UP000177122"/>
    </source>
</evidence>
<evidence type="ECO:0000313" key="2">
    <source>
        <dbReference type="EMBL" id="OGZ05023.1"/>
    </source>
</evidence>
<name>A0A1G2CUH9_9BACT</name>
<dbReference type="AlphaFoldDB" id="A0A1G2CUH9"/>